<gene>
    <name evidence="2" type="ORF">BGZ70_006257</name>
</gene>
<protein>
    <submittedName>
        <fullName evidence="2">Uncharacterized protein</fullName>
    </submittedName>
</protein>
<feature type="region of interest" description="Disordered" evidence="1">
    <location>
        <begin position="133"/>
        <end position="162"/>
    </location>
</feature>
<evidence type="ECO:0000313" key="2">
    <source>
        <dbReference type="EMBL" id="KAF9941239.1"/>
    </source>
</evidence>
<keyword evidence="3" id="KW-1185">Reference proteome</keyword>
<sequence length="181" mass="20183">LQKAQDLVKTHITALTKTRTWKTANDGSRKEMQRDVYNGILSRELAKKTLPNGIVDRAAKFIHGASAAMTASMKSNIQPRPSAQRLTLWHDVLQSMLHTIWTEEWGASRDGATAIARPDTPEPKEAVMRMWDQLKGNDPGSNNEQSPDPPTLAEEDKEDASQLRVCTAGFSRVIRKEHVAL</sequence>
<dbReference type="EMBL" id="JAAAHY010003487">
    <property type="protein sequence ID" value="KAF9941239.1"/>
    <property type="molecule type" value="Genomic_DNA"/>
</dbReference>
<dbReference type="OrthoDB" id="2424936at2759"/>
<evidence type="ECO:0000256" key="1">
    <source>
        <dbReference type="SAM" id="MobiDB-lite"/>
    </source>
</evidence>
<feature type="non-terminal residue" evidence="2">
    <location>
        <position position="181"/>
    </location>
</feature>
<name>A0A9P6INF1_MORAP</name>
<feature type="non-terminal residue" evidence="2">
    <location>
        <position position="1"/>
    </location>
</feature>
<proteinExistence type="predicted"/>
<dbReference type="Proteomes" id="UP000738359">
    <property type="component" value="Unassembled WGS sequence"/>
</dbReference>
<dbReference type="AlphaFoldDB" id="A0A9P6INF1"/>
<evidence type="ECO:0000313" key="3">
    <source>
        <dbReference type="Proteomes" id="UP000738359"/>
    </source>
</evidence>
<comment type="caution">
    <text evidence="2">The sequence shown here is derived from an EMBL/GenBank/DDBJ whole genome shotgun (WGS) entry which is preliminary data.</text>
</comment>
<accession>A0A9P6INF1</accession>
<reference evidence="2" key="1">
    <citation type="journal article" date="2020" name="Fungal Divers.">
        <title>Resolving the Mortierellaceae phylogeny through synthesis of multi-gene phylogenetics and phylogenomics.</title>
        <authorList>
            <person name="Vandepol N."/>
            <person name="Liber J."/>
            <person name="Desiro A."/>
            <person name="Na H."/>
            <person name="Kennedy M."/>
            <person name="Barry K."/>
            <person name="Grigoriev I.V."/>
            <person name="Miller A.N."/>
            <person name="O'Donnell K."/>
            <person name="Stajich J.E."/>
            <person name="Bonito G."/>
        </authorList>
    </citation>
    <scope>NUCLEOTIDE SEQUENCE</scope>
    <source>
        <strain evidence="2">CK1249</strain>
    </source>
</reference>
<organism evidence="2 3">
    <name type="scientific">Mortierella alpina</name>
    <name type="common">Oleaginous fungus</name>
    <name type="synonym">Mortierella renispora</name>
    <dbReference type="NCBI Taxonomy" id="64518"/>
    <lineage>
        <taxon>Eukaryota</taxon>
        <taxon>Fungi</taxon>
        <taxon>Fungi incertae sedis</taxon>
        <taxon>Mucoromycota</taxon>
        <taxon>Mortierellomycotina</taxon>
        <taxon>Mortierellomycetes</taxon>
        <taxon>Mortierellales</taxon>
        <taxon>Mortierellaceae</taxon>
        <taxon>Mortierella</taxon>
    </lineage>
</organism>